<dbReference type="AlphaFoldDB" id="A0AAD1WNY7"/>
<protein>
    <recommendedName>
        <fullName evidence="4">Integrase zinc-binding domain-containing protein</fullName>
    </recommendedName>
</protein>
<evidence type="ECO:0000313" key="2">
    <source>
        <dbReference type="EMBL" id="CAH2322107.1"/>
    </source>
</evidence>
<keyword evidence="3" id="KW-1185">Reference proteome</keyword>
<sequence length="123" mass="13870">MESSVLQSRNQENLGFWIGYMVAYMAVTSFYDSYKRSLGYRFVGADMGDNEKAKISEASVENLNSLLGLATWAHQKCGHLGEKATHRWAQQRGILVPLDLIKTVILQCPVCQHEQNRHVPGMV</sequence>
<dbReference type="Proteomes" id="UP001295444">
    <property type="component" value="Chromosome 11"/>
</dbReference>
<evidence type="ECO:0000256" key="1">
    <source>
        <dbReference type="SAM" id="Phobius"/>
    </source>
</evidence>
<keyword evidence="1" id="KW-1133">Transmembrane helix</keyword>
<dbReference type="EMBL" id="OW240922">
    <property type="protein sequence ID" value="CAH2322107.1"/>
    <property type="molecule type" value="Genomic_DNA"/>
</dbReference>
<evidence type="ECO:0008006" key="4">
    <source>
        <dbReference type="Google" id="ProtNLM"/>
    </source>
</evidence>
<organism evidence="2 3">
    <name type="scientific">Pelobates cultripes</name>
    <name type="common">Western spadefoot toad</name>
    <dbReference type="NCBI Taxonomy" id="61616"/>
    <lineage>
        <taxon>Eukaryota</taxon>
        <taxon>Metazoa</taxon>
        <taxon>Chordata</taxon>
        <taxon>Craniata</taxon>
        <taxon>Vertebrata</taxon>
        <taxon>Euteleostomi</taxon>
        <taxon>Amphibia</taxon>
        <taxon>Batrachia</taxon>
        <taxon>Anura</taxon>
        <taxon>Pelobatoidea</taxon>
        <taxon>Pelobatidae</taxon>
        <taxon>Pelobates</taxon>
    </lineage>
</organism>
<proteinExistence type="predicted"/>
<name>A0AAD1WNY7_PELCU</name>
<reference evidence="2" key="1">
    <citation type="submission" date="2022-03" db="EMBL/GenBank/DDBJ databases">
        <authorList>
            <person name="Alioto T."/>
            <person name="Alioto T."/>
            <person name="Gomez Garrido J."/>
        </authorList>
    </citation>
    <scope>NUCLEOTIDE SEQUENCE</scope>
</reference>
<evidence type="ECO:0000313" key="3">
    <source>
        <dbReference type="Proteomes" id="UP001295444"/>
    </source>
</evidence>
<accession>A0AAD1WNY7</accession>
<feature type="transmembrane region" description="Helical" evidence="1">
    <location>
        <begin position="14"/>
        <end position="31"/>
    </location>
</feature>
<keyword evidence="1" id="KW-0472">Membrane</keyword>
<gene>
    <name evidence="2" type="ORF">PECUL_23A002186</name>
</gene>
<keyword evidence="1" id="KW-0812">Transmembrane</keyword>